<evidence type="ECO:0000256" key="2">
    <source>
        <dbReference type="ARBA" id="ARBA00006156"/>
    </source>
</evidence>
<reference evidence="10" key="1">
    <citation type="journal article" date="2014" name="Int. J. Syst. Evol. Microbiol.">
        <title>Complete genome sequence of Corynebacterium casei LMG S-19264T (=DSM 44701T), isolated from a smear-ripened cheese.</title>
        <authorList>
            <consortium name="US DOE Joint Genome Institute (JGI-PGF)"/>
            <person name="Walter F."/>
            <person name="Albersmeier A."/>
            <person name="Kalinowski J."/>
            <person name="Ruckert C."/>
        </authorList>
    </citation>
    <scope>NUCLEOTIDE SEQUENCE</scope>
    <source>
        <strain evidence="10">CGMCC 1.15254</strain>
    </source>
</reference>
<evidence type="ECO:0000256" key="6">
    <source>
        <dbReference type="ARBA" id="ARBA00022989"/>
    </source>
</evidence>
<keyword evidence="8 9" id="KW-0975">Bacterial flagellum</keyword>
<feature type="transmembrane region" description="Helical" evidence="9">
    <location>
        <begin position="49"/>
        <end position="70"/>
    </location>
</feature>
<dbReference type="GO" id="GO:0009425">
    <property type="term" value="C:bacterial-type flagellum basal body"/>
    <property type="evidence" value="ECO:0007669"/>
    <property type="project" value="UniProtKB-SubCell"/>
</dbReference>
<dbReference type="EMBL" id="BMHV01000004">
    <property type="protein sequence ID" value="GGF56606.1"/>
    <property type="molecule type" value="Genomic_DNA"/>
</dbReference>
<dbReference type="PIRSF" id="PIRSF004669">
    <property type="entry name" value="FliQ"/>
    <property type="match status" value="1"/>
</dbReference>
<dbReference type="PANTHER" id="PTHR34040:SF2">
    <property type="entry name" value="FLAGELLAR BIOSYNTHETIC PROTEIN FLIQ"/>
    <property type="match status" value="1"/>
</dbReference>
<keyword evidence="4 9" id="KW-1003">Cell membrane</keyword>
<evidence type="ECO:0000256" key="8">
    <source>
        <dbReference type="ARBA" id="ARBA00023143"/>
    </source>
</evidence>
<comment type="subcellular location">
    <subcellularLocation>
        <location evidence="1 9">Cell membrane</location>
        <topology evidence="1">Multi-pass membrane protein</topology>
    </subcellularLocation>
    <subcellularLocation>
        <location evidence="9">Bacterial flagellum basal body</location>
    </subcellularLocation>
</comment>
<evidence type="ECO:0000256" key="5">
    <source>
        <dbReference type="ARBA" id="ARBA00022692"/>
    </source>
</evidence>
<dbReference type="AlphaFoldDB" id="A0A917F6W1"/>
<organism evidence="10 11">
    <name type="scientific">Terasakiella brassicae</name>
    <dbReference type="NCBI Taxonomy" id="1634917"/>
    <lineage>
        <taxon>Bacteria</taxon>
        <taxon>Pseudomonadati</taxon>
        <taxon>Pseudomonadota</taxon>
        <taxon>Alphaproteobacteria</taxon>
        <taxon>Rhodospirillales</taxon>
        <taxon>Terasakiellaceae</taxon>
        <taxon>Terasakiella</taxon>
    </lineage>
</organism>
<sequence length="88" mass="9736">MNEIGVIEIGREAFWMILITGGPILMAGLVIGLLIALFQALTSIQEMTLVFVPKIIVIFVALVLMLPYMINHMTDFGEEIFDKIIALG</sequence>
<keyword evidence="7 9" id="KW-0472">Membrane</keyword>
<evidence type="ECO:0000256" key="9">
    <source>
        <dbReference type="RuleBase" id="RU364090"/>
    </source>
</evidence>
<evidence type="ECO:0000256" key="1">
    <source>
        <dbReference type="ARBA" id="ARBA00004651"/>
    </source>
</evidence>
<accession>A0A917F6W1</accession>
<dbReference type="InterPro" id="IPR006305">
    <property type="entry name" value="FliQ"/>
</dbReference>
<comment type="caution">
    <text evidence="10">The sequence shown here is derived from an EMBL/GenBank/DDBJ whole genome shotgun (WGS) entry which is preliminary data.</text>
</comment>
<dbReference type="PRINTS" id="PR00952">
    <property type="entry name" value="TYPE3IMQPROT"/>
</dbReference>
<dbReference type="NCBIfam" id="NF004671">
    <property type="entry name" value="PRK06010.1"/>
    <property type="match status" value="1"/>
</dbReference>
<dbReference type="InterPro" id="IPR002191">
    <property type="entry name" value="Bac_export_3"/>
</dbReference>
<evidence type="ECO:0000256" key="7">
    <source>
        <dbReference type="ARBA" id="ARBA00023136"/>
    </source>
</evidence>
<feature type="transmembrane region" description="Helical" evidence="9">
    <location>
        <begin position="13"/>
        <end position="37"/>
    </location>
</feature>
<evidence type="ECO:0000256" key="3">
    <source>
        <dbReference type="ARBA" id="ARBA00021718"/>
    </source>
</evidence>
<comment type="similarity">
    <text evidence="2 9">Belongs to the FliQ/MopD/SpaQ family.</text>
</comment>
<name>A0A917F6W1_9PROT</name>
<dbReference type="RefSeq" id="WP_188661802.1">
    <property type="nucleotide sequence ID" value="NZ_BMHV01000004.1"/>
</dbReference>
<keyword evidence="10" id="KW-0282">Flagellum</keyword>
<protein>
    <recommendedName>
        <fullName evidence="3 9">Flagellar biosynthetic protein FliQ</fullName>
    </recommendedName>
</protein>
<dbReference type="PANTHER" id="PTHR34040">
    <property type="entry name" value="FLAGELLAR BIOSYNTHETIC PROTEIN FLIQ"/>
    <property type="match status" value="1"/>
</dbReference>
<keyword evidence="5 9" id="KW-0812">Transmembrane</keyword>
<dbReference type="NCBIfam" id="TIGR01402">
    <property type="entry name" value="fliQ"/>
    <property type="match status" value="1"/>
</dbReference>
<keyword evidence="11" id="KW-1185">Reference proteome</keyword>
<proteinExistence type="inferred from homology"/>
<dbReference type="GO" id="GO:0005886">
    <property type="term" value="C:plasma membrane"/>
    <property type="evidence" value="ECO:0007669"/>
    <property type="project" value="UniProtKB-SubCell"/>
</dbReference>
<evidence type="ECO:0000313" key="11">
    <source>
        <dbReference type="Proteomes" id="UP000632498"/>
    </source>
</evidence>
<evidence type="ECO:0000313" key="10">
    <source>
        <dbReference type="EMBL" id="GGF56606.1"/>
    </source>
</evidence>
<comment type="function">
    <text evidence="9">Role in flagellar biosynthesis.</text>
</comment>
<keyword evidence="10" id="KW-0969">Cilium</keyword>
<dbReference type="Proteomes" id="UP000632498">
    <property type="component" value="Unassembled WGS sequence"/>
</dbReference>
<dbReference type="Pfam" id="PF01313">
    <property type="entry name" value="Bac_export_3"/>
    <property type="match status" value="1"/>
</dbReference>
<gene>
    <name evidence="9" type="primary">fliQ</name>
    <name evidence="10" type="ORF">GCM10011332_07600</name>
</gene>
<keyword evidence="6 9" id="KW-1133">Transmembrane helix</keyword>
<dbReference type="GO" id="GO:0044780">
    <property type="term" value="P:bacterial-type flagellum assembly"/>
    <property type="evidence" value="ECO:0007669"/>
    <property type="project" value="InterPro"/>
</dbReference>
<reference evidence="10" key="2">
    <citation type="submission" date="2020-09" db="EMBL/GenBank/DDBJ databases">
        <authorList>
            <person name="Sun Q."/>
            <person name="Zhou Y."/>
        </authorList>
    </citation>
    <scope>NUCLEOTIDE SEQUENCE</scope>
    <source>
        <strain evidence="10">CGMCC 1.15254</strain>
    </source>
</reference>
<keyword evidence="10" id="KW-0966">Cell projection</keyword>
<evidence type="ECO:0000256" key="4">
    <source>
        <dbReference type="ARBA" id="ARBA00022475"/>
    </source>
</evidence>
<dbReference type="GO" id="GO:0009306">
    <property type="term" value="P:protein secretion"/>
    <property type="evidence" value="ECO:0007669"/>
    <property type="project" value="InterPro"/>
</dbReference>